<name>A0A173TIU0_EUBRA</name>
<dbReference type="SUPFAM" id="SSF53474">
    <property type="entry name" value="alpha/beta-Hydrolases"/>
    <property type="match status" value="1"/>
</dbReference>
<gene>
    <name evidence="2" type="ORF">ERS852448_01513</name>
</gene>
<protein>
    <recommendedName>
        <fullName evidence="1">BCE-2095-like N-terminal domain-containing protein</fullName>
    </recommendedName>
</protein>
<dbReference type="AlphaFoldDB" id="A0A173TIU0"/>
<dbReference type="InterPro" id="IPR054527">
    <property type="entry name" value="BCE_2095-like_N"/>
</dbReference>
<sequence length="299" mass="34208">MNMNKESDILETTLAIAERQYLEAYHFLQNAYQENPQNYGPQTLYFLACLSGGANMPEEALGWLRKAIRDNKWWYRPEVLDDDDLTELKNDKEFLLLKTISNERYVQAASKSKVLFSWKKKTADNLFLAIHGNTQNGQIARTDWEPIVGKSAEWQIETVQSAEPDGYGTYRWSYDMTSYLPVAHSMEKVQKEGYHKIACGGFSAGCDMLLRAIAFTSASCDLLILQSPWIPVLQEHTEALVRAISQKNIELRIYCGSEDEDCLPLAKKLYAEGKNAGLKVTFTIQANNRHQFPEKMYHL</sequence>
<proteinExistence type="predicted"/>
<dbReference type="InterPro" id="IPR029058">
    <property type="entry name" value="AB_hydrolase_fold"/>
</dbReference>
<evidence type="ECO:0000259" key="1">
    <source>
        <dbReference type="Pfam" id="PF22316"/>
    </source>
</evidence>
<evidence type="ECO:0000313" key="2">
    <source>
        <dbReference type="EMBL" id="CUN02059.1"/>
    </source>
</evidence>
<dbReference type="Pfam" id="PF22316">
    <property type="entry name" value="ABhydrolase-like_N"/>
    <property type="match status" value="1"/>
</dbReference>
<dbReference type="OrthoDB" id="2803643at2"/>
<dbReference type="RefSeq" id="WP_055290197.1">
    <property type="nucleotide sequence ID" value="NZ_CP173382.1"/>
</dbReference>
<dbReference type="GeneID" id="97389644"/>
<organism evidence="2 3">
    <name type="scientific">Eubacterium ramulus</name>
    <dbReference type="NCBI Taxonomy" id="39490"/>
    <lineage>
        <taxon>Bacteria</taxon>
        <taxon>Bacillati</taxon>
        <taxon>Bacillota</taxon>
        <taxon>Clostridia</taxon>
        <taxon>Eubacteriales</taxon>
        <taxon>Eubacteriaceae</taxon>
        <taxon>Eubacterium</taxon>
    </lineage>
</organism>
<dbReference type="STRING" id="39490.ERS852448_01513"/>
<dbReference type="Gene3D" id="3.40.50.1820">
    <property type="entry name" value="alpha/beta hydrolase"/>
    <property type="match status" value="1"/>
</dbReference>
<evidence type="ECO:0000313" key="3">
    <source>
        <dbReference type="Proteomes" id="UP000095492"/>
    </source>
</evidence>
<feature type="domain" description="BCE-2095-like N-terminal" evidence="1">
    <location>
        <begin position="8"/>
        <end position="108"/>
    </location>
</feature>
<accession>A0A173TIU0</accession>
<dbReference type="NCBIfam" id="NF047558">
    <property type="entry name" value="TPR_END_plus"/>
    <property type="match status" value="1"/>
</dbReference>
<dbReference type="EMBL" id="CYYA01000008">
    <property type="protein sequence ID" value="CUN02059.1"/>
    <property type="molecule type" value="Genomic_DNA"/>
</dbReference>
<dbReference type="Proteomes" id="UP000095492">
    <property type="component" value="Unassembled WGS sequence"/>
</dbReference>
<reference evidence="2 3" key="1">
    <citation type="submission" date="2015-09" db="EMBL/GenBank/DDBJ databases">
        <authorList>
            <consortium name="Pathogen Informatics"/>
        </authorList>
    </citation>
    <scope>NUCLEOTIDE SEQUENCE [LARGE SCALE GENOMIC DNA]</scope>
    <source>
        <strain evidence="2 3">2789STDY5608891</strain>
    </source>
</reference>